<evidence type="ECO:0000256" key="3">
    <source>
        <dbReference type="ARBA" id="ARBA00022723"/>
    </source>
</evidence>
<keyword evidence="2" id="KW-0813">Transport</keyword>
<dbReference type="PANTHER" id="PTHR36923:SF3">
    <property type="entry name" value="FERREDOXIN"/>
    <property type="match status" value="1"/>
</dbReference>
<accession>A0ABS5A227</accession>
<protein>
    <submittedName>
        <fullName evidence="8">Ferredoxin</fullName>
    </submittedName>
</protein>
<keyword evidence="4" id="KW-0249">Electron transport</keyword>
<sequence length="70" mass="7700">MRVEVDLDRCEGNAICEKLAPQLFQLDEDDYSVVQLDPVPPELEELAARAIEECPRAALRRGSPGAESAC</sequence>
<keyword evidence="6" id="KW-0411">Iron-sulfur</keyword>
<dbReference type="InterPro" id="IPR051269">
    <property type="entry name" value="Fe-S_cluster_ET"/>
</dbReference>
<proteinExistence type="predicted"/>
<dbReference type="SUPFAM" id="SSF54862">
    <property type="entry name" value="4Fe-4S ferredoxins"/>
    <property type="match status" value="1"/>
</dbReference>
<dbReference type="Gene3D" id="3.30.70.20">
    <property type="match status" value="1"/>
</dbReference>
<dbReference type="PANTHER" id="PTHR36923">
    <property type="entry name" value="FERREDOXIN"/>
    <property type="match status" value="1"/>
</dbReference>
<evidence type="ECO:0000313" key="9">
    <source>
        <dbReference type="Proteomes" id="UP000694460"/>
    </source>
</evidence>
<evidence type="ECO:0000256" key="4">
    <source>
        <dbReference type="ARBA" id="ARBA00022982"/>
    </source>
</evidence>
<evidence type="ECO:0000313" key="8">
    <source>
        <dbReference type="EMBL" id="MBP2454929.1"/>
    </source>
</evidence>
<name>A0ABS5A227_9MYCO</name>
<dbReference type="Pfam" id="PF13459">
    <property type="entry name" value="Fer4_15"/>
    <property type="match status" value="1"/>
</dbReference>
<comment type="cofactor">
    <cofactor evidence="1">
        <name>[3Fe-4S] cluster</name>
        <dbReference type="ChEBI" id="CHEBI:21137"/>
    </cofactor>
</comment>
<keyword evidence="9" id="KW-1185">Reference proteome</keyword>
<keyword evidence="5" id="KW-0408">Iron</keyword>
<reference evidence="8 9" key="1">
    <citation type="submission" date="2021-03" db="EMBL/GenBank/DDBJ databases">
        <title>Sequencing the genomes of 1000 actinobacteria strains.</title>
        <authorList>
            <person name="Klenk H.-P."/>
        </authorList>
    </citation>
    <scope>NUCLEOTIDE SEQUENCE [LARGE SCALE GENOMIC DNA]</scope>
    <source>
        <strain evidence="8 9">DSM 46713</strain>
    </source>
</reference>
<gene>
    <name evidence="8" type="ORF">JOF57_004842</name>
</gene>
<evidence type="ECO:0000256" key="7">
    <source>
        <dbReference type="ARBA" id="ARBA00023291"/>
    </source>
</evidence>
<dbReference type="Proteomes" id="UP000694460">
    <property type="component" value="Unassembled WGS sequence"/>
</dbReference>
<evidence type="ECO:0000256" key="2">
    <source>
        <dbReference type="ARBA" id="ARBA00022448"/>
    </source>
</evidence>
<comment type="caution">
    <text evidence="8">The sequence shown here is derived from an EMBL/GenBank/DDBJ whole genome shotgun (WGS) entry which is preliminary data.</text>
</comment>
<dbReference type="EMBL" id="JAGIOP010000002">
    <property type="protein sequence ID" value="MBP2454929.1"/>
    <property type="molecule type" value="Genomic_DNA"/>
</dbReference>
<evidence type="ECO:0000256" key="5">
    <source>
        <dbReference type="ARBA" id="ARBA00023004"/>
    </source>
</evidence>
<evidence type="ECO:0000256" key="1">
    <source>
        <dbReference type="ARBA" id="ARBA00001927"/>
    </source>
</evidence>
<dbReference type="RefSeq" id="WP_209920945.1">
    <property type="nucleotide sequence ID" value="NZ_JAGIOP010000002.1"/>
</dbReference>
<organism evidence="8 9">
    <name type="scientific">Mycolicibacterium lutetiense</name>
    <dbReference type="NCBI Taxonomy" id="1641992"/>
    <lineage>
        <taxon>Bacteria</taxon>
        <taxon>Bacillati</taxon>
        <taxon>Actinomycetota</taxon>
        <taxon>Actinomycetes</taxon>
        <taxon>Mycobacteriales</taxon>
        <taxon>Mycobacteriaceae</taxon>
        <taxon>Mycolicibacterium</taxon>
    </lineage>
</organism>
<keyword evidence="7" id="KW-0003">3Fe-4S</keyword>
<keyword evidence="3" id="KW-0479">Metal-binding</keyword>
<evidence type="ECO:0000256" key="6">
    <source>
        <dbReference type="ARBA" id="ARBA00023014"/>
    </source>
</evidence>